<proteinExistence type="inferred from homology"/>
<dbReference type="Ensembl" id="ENSSDUT00000031720.1">
    <property type="protein sequence ID" value="ENSSDUP00000031184.1"/>
    <property type="gene ID" value="ENSSDUG00000022237.1"/>
</dbReference>
<dbReference type="InterPro" id="IPR036508">
    <property type="entry name" value="Chitin-bd_dom_sf"/>
</dbReference>
<dbReference type="GO" id="GO:0000272">
    <property type="term" value="P:polysaccharide catabolic process"/>
    <property type="evidence" value="ECO:0007669"/>
    <property type="project" value="UniProtKB-KW"/>
</dbReference>
<dbReference type="GO" id="GO:0008843">
    <property type="term" value="F:endochitinase activity"/>
    <property type="evidence" value="ECO:0007669"/>
    <property type="project" value="UniProtKB-EC"/>
</dbReference>
<evidence type="ECO:0000256" key="3">
    <source>
        <dbReference type="ARBA" id="ARBA00012729"/>
    </source>
</evidence>
<dbReference type="InterPro" id="IPR050314">
    <property type="entry name" value="Glycosyl_Hydrlase_18"/>
</dbReference>
<evidence type="ECO:0000256" key="7">
    <source>
        <dbReference type="ARBA" id="ARBA00023326"/>
    </source>
</evidence>
<dbReference type="InterPro" id="IPR017853">
    <property type="entry name" value="GH"/>
</dbReference>
<evidence type="ECO:0000313" key="11">
    <source>
        <dbReference type="Proteomes" id="UP000261420"/>
    </source>
</evidence>
<dbReference type="GO" id="GO:0008061">
    <property type="term" value="F:chitin binding"/>
    <property type="evidence" value="ECO:0007669"/>
    <property type="project" value="UniProtKB-KW"/>
</dbReference>
<sequence>AYQLCHCEGLCLIIASLARSHQSSSRLVCYYNSLAEYRANGGKVRISDIDPKQCTHLIFAFSDISSVNRLVPRRTTDLNRYQSFNQLKARSDLLTSQNFGNYVQFVFSMMVSTQSRRAMFIQSAITLLRTYGFDGLSLDWKFPAAAGSQSDNKQKFTMLCQELKAAFVNEGTQTNRDRLILIASVSAEKAVIDASYEVTQVAGSLDFINVLTFDFRGPSETVTGHHSPLFQGSQDTGDKINSNTDYAMKYWRDQGAPAHKLNLGIASYGRVYTVASHCGGVGAPVSGPGTEGTYTQMEGLLAYYEICPHLDGIQVQLISDQKVPYAVINNNQWVGFDNKHSIGTKVSYLNTNHFGGAFVLSLDLDDFSGHFCNQGKYPLISHLGGFSFDLKPSVLMLTPFIVCTNFMAINTTFDFHSFSDYPHYTTTTTTTTTTTSTVDPDNFCSGRADGLHANPNDRNSFYNCAHGRTYIQYCASNLVFNPTCLCYFQSFTMAISTSAVM</sequence>
<dbReference type="FunFam" id="2.170.140.10:FF:000001">
    <property type="entry name" value="Acidic mammalian chitinase"/>
    <property type="match status" value="1"/>
</dbReference>
<evidence type="ECO:0000313" key="10">
    <source>
        <dbReference type="Ensembl" id="ENSSDUP00000031184.1"/>
    </source>
</evidence>
<dbReference type="GO" id="GO:0005576">
    <property type="term" value="C:extracellular region"/>
    <property type="evidence" value="ECO:0007669"/>
    <property type="project" value="InterPro"/>
</dbReference>
<dbReference type="GeneTree" id="ENSGT00940000162989"/>
<dbReference type="Gene3D" id="3.10.50.10">
    <property type="match status" value="1"/>
</dbReference>
<keyword evidence="11" id="KW-1185">Reference proteome</keyword>
<dbReference type="SUPFAM" id="SSF57625">
    <property type="entry name" value="Invertebrate chitin-binding proteins"/>
    <property type="match status" value="1"/>
</dbReference>
<evidence type="ECO:0000256" key="2">
    <source>
        <dbReference type="ARBA" id="ARBA00009121"/>
    </source>
</evidence>
<dbReference type="SMART" id="SM00494">
    <property type="entry name" value="ChtBD2"/>
    <property type="match status" value="1"/>
</dbReference>
<comment type="similarity">
    <text evidence="2">Belongs to the glycosyl hydrolase 18 family. Chitinase class II subfamily.</text>
</comment>
<dbReference type="PANTHER" id="PTHR11177">
    <property type="entry name" value="CHITINASE"/>
    <property type="match status" value="1"/>
</dbReference>
<evidence type="ECO:0000256" key="4">
    <source>
        <dbReference type="ARBA" id="ARBA00022669"/>
    </source>
</evidence>
<feature type="domain" description="Chitin-binding type-2" evidence="8">
    <location>
        <begin position="441"/>
        <end position="483"/>
    </location>
</feature>
<comment type="catalytic activity">
    <reaction evidence="1">
        <text>Random endo-hydrolysis of N-acetyl-beta-D-glucosaminide (1-&gt;4)-beta-linkages in chitin and chitodextrins.</text>
        <dbReference type="EC" id="3.2.1.14"/>
    </reaction>
</comment>
<dbReference type="InterPro" id="IPR029070">
    <property type="entry name" value="Chitinase_insertion_sf"/>
</dbReference>
<dbReference type="Pfam" id="PF00704">
    <property type="entry name" value="Glyco_hydro_18"/>
    <property type="match status" value="1"/>
</dbReference>
<dbReference type="STRING" id="41447.ENSSDUP00000031184"/>
<dbReference type="Pfam" id="PF01607">
    <property type="entry name" value="CBM_14"/>
    <property type="match status" value="1"/>
</dbReference>
<keyword evidence="6" id="KW-1015">Disulfide bond</keyword>
<organism evidence="10 11">
    <name type="scientific">Seriola dumerili</name>
    <name type="common">Greater amberjack</name>
    <name type="synonym">Caranx dumerili</name>
    <dbReference type="NCBI Taxonomy" id="41447"/>
    <lineage>
        <taxon>Eukaryota</taxon>
        <taxon>Metazoa</taxon>
        <taxon>Chordata</taxon>
        <taxon>Craniata</taxon>
        <taxon>Vertebrata</taxon>
        <taxon>Euteleostomi</taxon>
        <taxon>Actinopterygii</taxon>
        <taxon>Neopterygii</taxon>
        <taxon>Teleostei</taxon>
        <taxon>Neoteleostei</taxon>
        <taxon>Acanthomorphata</taxon>
        <taxon>Carangaria</taxon>
        <taxon>Carangiformes</taxon>
        <taxon>Carangidae</taxon>
        <taxon>Seriola</taxon>
    </lineage>
</organism>
<dbReference type="InterPro" id="IPR002557">
    <property type="entry name" value="Chitin-bd_dom"/>
</dbReference>
<evidence type="ECO:0000259" key="9">
    <source>
        <dbReference type="PROSITE" id="PS51910"/>
    </source>
</evidence>
<evidence type="ECO:0000259" key="8">
    <source>
        <dbReference type="PROSITE" id="PS50940"/>
    </source>
</evidence>
<dbReference type="Gene3D" id="2.170.140.10">
    <property type="entry name" value="Chitin binding domain"/>
    <property type="match status" value="1"/>
</dbReference>
<dbReference type="AlphaFoldDB" id="A0A3B4VKU2"/>
<protein>
    <recommendedName>
        <fullName evidence="3">chitinase</fullName>
        <ecNumber evidence="3">3.2.1.14</ecNumber>
    </recommendedName>
</protein>
<dbReference type="Proteomes" id="UP000261420">
    <property type="component" value="Unplaced"/>
</dbReference>
<evidence type="ECO:0000256" key="1">
    <source>
        <dbReference type="ARBA" id="ARBA00000822"/>
    </source>
</evidence>
<dbReference type="PROSITE" id="PS50940">
    <property type="entry name" value="CHIT_BIND_II"/>
    <property type="match status" value="1"/>
</dbReference>
<keyword evidence="4" id="KW-0147">Chitin-binding</keyword>
<dbReference type="PROSITE" id="PS51910">
    <property type="entry name" value="GH18_2"/>
    <property type="match status" value="1"/>
</dbReference>
<dbReference type="SUPFAM" id="SSF51445">
    <property type="entry name" value="(Trans)glycosidases"/>
    <property type="match status" value="1"/>
</dbReference>
<dbReference type="PANTHER" id="PTHR11177:SF248">
    <property type="entry name" value="CHITOTRIOSIDASE-1"/>
    <property type="match status" value="1"/>
</dbReference>
<reference evidence="10" key="1">
    <citation type="submission" date="2025-08" db="UniProtKB">
        <authorList>
            <consortium name="Ensembl"/>
        </authorList>
    </citation>
    <scope>IDENTIFICATION</scope>
</reference>
<evidence type="ECO:0000256" key="5">
    <source>
        <dbReference type="ARBA" id="ARBA00023024"/>
    </source>
</evidence>
<dbReference type="InterPro" id="IPR001223">
    <property type="entry name" value="Glyco_hydro18_cat"/>
</dbReference>
<keyword evidence="5" id="KW-0146">Chitin degradation</keyword>
<dbReference type="SUPFAM" id="SSF54556">
    <property type="entry name" value="Chitinase insertion domain"/>
    <property type="match status" value="1"/>
</dbReference>
<name>A0A3B4VKU2_SERDU</name>
<dbReference type="Gene3D" id="3.20.20.80">
    <property type="entry name" value="Glycosidases"/>
    <property type="match status" value="1"/>
</dbReference>
<feature type="domain" description="GH18" evidence="9">
    <location>
        <begin position="25"/>
        <end position="390"/>
    </location>
</feature>
<dbReference type="FunFam" id="3.10.50.10:FF:000001">
    <property type="entry name" value="Chitinase 3-like 1"/>
    <property type="match status" value="1"/>
</dbReference>
<keyword evidence="7" id="KW-0119">Carbohydrate metabolism</keyword>
<dbReference type="InterPro" id="IPR011583">
    <property type="entry name" value="Chitinase_II/V-like_cat"/>
</dbReference>
<keyword evidence="7" id="KW-0624">Polysaccharide degradation</keyword>
<dbReference type="GO" id="GO:0006032">
    <property type="term" value="P:chitin catabolic process"/>
    <property type="evidence" value="ECO:0007669"/>
    <property type="project" value="UniProtKB-KW"/>
</dbReference>
<evidence type="ECO:0000256" key="6">
    <source>
        <dbReference type="ARBA" id="ARBA00023157"/>
    </source>
</evidence>
<dbReference type="EC" id="3.2.1.14" evidence="3"/>
<reference evidence="10" key="2">
    <citation type="submission" date="2025-09" db="UniProtKB">
        <authorList>
            <consortium name="Ensembl"/>
        </authorList>
    </citation>
    <scope>IDENTIFICATION</scope>
</reference>
<accession>A0A3B4VKU2</accession>
<dbReference type="SMART" id="SM00636">
    <property type="entry name" value="Glyco_18"/>
    <property type="match status" value="1"/>
</dbReference>